<sequence>MRDILSDLGPELSDADPVRRAQIQMKRPLARRFYEAVSVEPEEGGFAVRLDGRTVKTPGKNVLRLPTQAAAELVADEWRAQAQEIDPATMPATRLANTAIDAISGQEEEVFADIVRFSGTDMLCYRADGPQELVARQSQRWDPVIDWAVSVHGARFILAEGIIHQEQPEEAVSAYSAALRPFASPIDLACLHVVTTLTGSALLALAFAHGQLGRDEVWSLAHLDEDWTDEHWGTDAEAQARREKRFEEMVAATALFAALRQAS</sequence>
<dbReference type="Gene3D" id="3.30.2180.10">
    <property type="entry name" value="ATP12-like"/>
    <property type="match status" value="1"/>
</dbReference>
<evidence type="ECO:0000313" key="4">
    <source>
        <dbReference type="EMBL" id="MCO5956451.1"/>
    </source>
</evidence>
<dbReference type="RefSeq" id="WP_250916229.1">
    <property type="nucleotide sequence ID" value="NZ_JAMXLX010000002.1"/>
</dbReference>
<dbReference type="InterPro" id="IPR011419">
    <property type="entry name" value="ATP12_ATP_synth-F1-assembly"/>
</dbReference>
<keyword evidence="2" id="KW-0809">Transit peptide</keyword>
<dbReference type="InterPro" id="IPR023335">
    <property type="entry name" value="ATP12_ortho_dom_sf"/>
</dbReference>
<evidence type="ECO:0000256" key="2">
    <source>
        <dbReference type="ARBA" id="ARBA00022946"/>
    </source>
</evidence>
<evidence type="ECO:0000256" key="3">
    <source>
        <dbReference type="ARBA" id="ARBA00023186"/>
    </source>
</evidence>
<dbReference type="Pfam" id="PF07542">
    <property type="entry name" value="ATP12"/>
    <property type="match status" value="1"/>
</dbReference>
<dbReference type="PANTHER" id="PTHR21013:SF10">
    <property type="entry name" value="ATP SYNTHASE MITOCHONDRIAL F1 COMPLEX ASSEMBLY FACTOR 2"/>
    <property type="match status" value="1"/>
</dbReference>
<organism evidence="4 5">
    <name type="scientific">Ciceribacter sichuanensis</name>
    <dbReference type="NCBI Taxonomy" id="2949647"/>
    <lineage>
        <taxon>Bacteria</taxon>
        <taxon>Pseudomonadati</taxon>
        <taxon>Pseudomonadota</taxon>
        <taxon>Alphaproteobacteria</taxon>
        <taxon>Hyphomicrobiales</taxon>
        <taxon>Rhizobiaceae</taxon>
        <taxon>Ciceribacter</taxon>
    </lineage>
</organism>
<reference evidence="4" key="1">
    <citation type="submission" date="2022-06" db="EMBL/GenBank/DDBJ databases">
        <authorList>
            <person name="Sun Q."/>
        </authorList>
    </citation>
    <scope>NUCLEOTIDE SEQUENCE</scope>
    <source>
        <strain evidence="4">S101</strain>
    </source>
</reference>
<dbReference type="AlphaFoldDB" id="A0AAJ1FHZ9"/>
<evidence type="ECO:0000313" key="5">
    <source>
        <dbReference type="Proteomes" id="UP001155380"/>
    </source>
</evidence>
<gene>
    <name evidence="4" type="ORF">NBH21_06700</name>
</gene>
<proteinExistence type="inferred from homology"/>
<comment type="caution">
    <text evidence="4">The sequence shown here is derived from an EMBL/GenBank/DDBJ whole genome shotgun (WGS) entry which is preliminary data.</text>
</comment>
<dbReference type="EMBL" id="JAMXLX010000002">
    <property type="protein sequence ID" value="MCO5956451.1"/>
    <property type="molecule type" value="Genomic_DNA"/>
</dbReference>
<dbReference type="GO" id="GO:0043461">
    <property type="term" value="P:proton-transporting ATP synthase complex assembly"/>
    <property type="evidence" value="ECO:0007669"/>
    <property type="project" value="InterPro"/>
</dbReference>
<protein>
    <submittedName>
        <fullName evidence="4">ATP12 family chaperone protein</fullName>
    </submittedName>
</protein>
<evidence type="ECO:0000256" key="1">
    <source>
        <dbReference type="ARBA" id="ARBA00008231"/>
    </source>
</evidence>
<name>A0AAJ1FHZ9_9HYPH</name>
<accession>A0AAJ1FHZ9</accession>
<dbReference type="SUPFAM" id="SSF160909">
    <property type="entry name" value="ATP12-like"/>
    <property type="match status" value="1"/>
</dbReference>
<dbReference type="PANTHER" id="PTHR21013">
    <property type="entry name" value="ATP SYNTHASE MITOCHONDRIAL F1 COMPLEX ASSEMBLY FACTOR 2/ATP12 PROTEIN, MITOCHONDRIAL PRECURSOR"/>
    <property type="match status" value="1"/>
</dbReference>
<dbReference type="Gene3D" id="1.10.3580.10">
    <property type="entry name" value="ATP12 ATPase"/>
    <property type="match status" value="1"/>
</dbReference>
<dbReference type="InterPro" id="IPR042272">
    <property type="entry name" value="ATP12_ATP_synth-F1-assembly_N"/>
</dbReference>
<dbReference type="Proteomes" id="UP001155380">
    <property type="component" value="Unassembled WGS sequence"/>
</dbReference>
<keyword evidence="3" id="KW-0143">Chaperone</keyword>
<comment type="similarity">
    <text evidence="1">Belongs to the ATP12 family.</text>
</comment>